<dbReference type="SUPFAM" id="SSF75217">
    <property type="entry name" value="alpha/beta knot"/>
    <property type="match status" value="1"/>
</dbReference>
<evidence type="ECO:0000256" key="2">
    <source>
        <dbReference type="ARBA" id="ARBA00022603"/>
    </source>
</evidence>
<dbReference type="InterPro" id="IPR029064">
    <property type="entry name" value="Ribosomal_eL30-like_sf"/>
</dbReference>
<dbReference type="Proteomes" id="UP001165092">
    <property type="component" value="Unassembled WGS sequence"/>
</dbReference>
<dbReference type="InterPro" id="IPR053888">
    <property type="entry name" value="MRM3-like_sub_bind"/>
</dbReference>
<dbReference type="GO" id="GO:0005737">
    <property type="term" value="C:cytoplasm"/>
    <property type="evidence" value="ECO:0007669"/>
    <property type="project" value="UniProtKB-ARBA"/>
</dbReference>
<dbReference type="SUPFAM" id="SSF55315">
    <property type="entry name" value="L30e-like"/>
    <property type="match status" value="1"/>
</dbReference>
<sequence>MASHEFTSIRSPRIKGARRLAKRAFRQRERRFLAEGPQAVREALAQPGVVHELYSTAEALQRHADLVHVAEAAGVPVHRVTLEVMTELAQTVTPQGLLAICSFVDVGLADVGEIRLAVVLSHVRDPGNAGTVLRTADAAGADVVVFTDASVDPYNGKCVRASAGSLFHLPVVVGPRVGEVVRHLRDSGAAVLAADGGGDRDLDSVTDSGGLAGPVAWVFGNEAWGLPEETVALTDGAVSVPIYGAAESLNLATAAAVCLYATAREQRRAAATASLG</sequence>
<dbReference type="Gene3D" id="3.30.1330.30">
    <property type="match status" value="1"/>
</dbReference>
<evidence type="ECO:0000256" key="1">
    <source>
        <dbReference type="ARBA" id="ARBA00007228"/>
    </source>
</evidence>
<organism evidence="5 6">
    <name type="scientific">Nocardiopsis ansamitocini</name>
    <dbReference type="NCBI Taxonomy" id="1670832"/>
    <lineage>
        <taxon>Bacteria</taxon>
        <taxon>Bacillati</taxon>
        <taxon>Actinomycetota</taxon>
        <taxon>Actinomycetes</taxon>
        <taxon>Streptosporangiales</taxon>
        <taxon>Nocardiopsidaceae</taxon>
        <taxon>Nocardiopsis</taxon>
    </lineage>
</organism>
<dbReference type="SMART" id="SM00967">
    <property type="entry name" value="SpoU_sub_bind"/>
    <property type="match status" value="1"/>
</dbReference>
<dbReference type="GO" id="GO:0006396">
    <property type="term" value="P:RNA processing"/>
    <property type="evidence" value="ECO:0007669"/>
    <property type="project" value="InterPro"/>
</dbReference>
<dbReference type="Pfam" id="PF22435">
    <property type="entry name" value="MRM3-like_sub_bind"/>
    <property type="match status" value="1"/>
</dbReference>
<dbReference type="Gene3D" id="3.40.1280.10">
    <property type="match status" value="1"/>
</dbReference>
<dbReference type="Pfam" id="PF00588">
    <property type="entry name" value="SpoU_methylase"/>
    <property type="match status" value="1"/>
</dbReference>
<dbReference type="GO" id="GO:0003723">
    <property type="term" value="F:RNA binding"/>
    <property type="evidence" value="ECO:0007669"/>
    <property type="project" value="InterPro"/>
</dbReference>
<keyword evidence="6" id="KW-1185">Reference proteome</keyword>
<dbReference type="CDD" id="cd18095">
    <property type="entry name" value="SpoU-like_rRNA-MTase"/>
    <property type="match status" value="1"/>
</dbReference>
<feature type="domain" description="RNA 2-O ribose methyltransferase substrate binding" evidence="4">
    <location>
        <begin position="33"/>
        <end position="107"/>
    </location>
</feature>
<evidence type="ECO:0000259" key="4">
    <source>
        <dbReference type="SMART" id="SM00967"/>
    </source>
</evidence>
<dbReference type="GO" id="GO:0008173">
    <property type="term" value="F:RNA methyltransferase activity"/>
    <property type="evidence" value="ECO:0007669"/>
    <property type="project" value="InterPro"/>
</dbReference>
<dbReference type="PANTHER" id="PTHR43191:SF2">
    <property type="entry name" value="RRNA METHYLTRANSFERASE 3, MITOCHONDRIAL"/>
    <property type="match status" value="1"/>
</dbReference>
<comment type="caution">
    <text evidence="5">The sequence shown here is derived from an EMBL/GenBank/DDBJ whole genome shotgun (WGS) entry which is preliminary data.</text>
</comment>
<keyword evidence="2 5" id="KW-0489">Methyltransferase</keyword>
<evidence type="ECO:0000313" key="5">
    <source>
        <dbReference type="EMBL" id="GLU48128.1"/>
    </source>
</evidence>
<comment type="similarity">
    <text evidence="1">Belongs to the class IV-like SAM-binding methyltransferase superfamily. RNA methyltransferase TrmH family.</text>
</comment>
<dbReference type="InterPro" id="IPR013123">
    <property type="entry name" value="SpoU_subst-bd"/>
</dbReference>
<gene>
    <name evidence="5" type="ORF">Nans01_24790</name>
</gene>
<dbReference type="GO" id="GO:0032259">
    <property type="term" value="P:methylation"/>
    <property type="evidence" value="ECO:0007669"/>
    <property type="project" value="UniProtKB-KW"/>
</dbReference>
<name>A0A9W6P6Y1_9ACTN</name>
<dbReference type="EMBL" id="BSQG01000003">
    <property type="protein sequence ID" value="GLU48128.1"/>
    <property type="molecule type" value="Genomic_DNA"/>
</dbReference>
<dbReference type="InterPro" id="IPR051259">
    <property type="entry name" value="rRNA_Methyltransferase"/>
</dbReference>
<dbReference type="InterPro" id="IPR029026">
    <property type="entry name" value="tRNA_m1G_MTases_N"/>
</dbReference>
<dbReference type="InterPro" id="IPR001537">
    <property type="entry name" value="SpoU_MeTrfase"/>
</dbReference>
<dbReference type="InterPro" id="IPR029028">
    <property type="entry name" value="Alpha/beta_knot_MTases"/>
</dbReference>
<dbReference type="AlphaFoldDB" id="A0A9W6P6Y1"/>
<dbReference type="PANTHER" id="PTHR43191">
    <property type="entry name" value="RRNA METHYLTRANSFERASE 3"/>
    <property type="match status" value="1"/>
</dbReference>
<dbReference type="RefSeq" id="WP_285759512.1">
    <property type="nucleotide sequence ID" value="NZ_BSQG01000003.1"/>
</dbReference>
<protein>
    <submittedName>
        <fullName evidence="5">RNA methyltransferase</fullName>
    </submittedName>
</protein>
<reference evidence="5" key="1">
    <citation type="submission" date="2023-02" db="EMBL/GenBank/DDBJ databases">
        <title>Nocardiopsis ansamitocini NBRC 112285.</title>
        <authorList>
            <person name="Ichikawa N."/>
            <person name="Sato H."/>
            <person name="Tonouchi N."/>
        </authorList>
    </citation>
    <scope>NUCLEOTIDE SEQUENCE</scope>
    <source>
        <strain evidence="5">NBRC 112285</strain>
    </source>
</reference>
<evidence type="ECO:0000256" key="3">
    <source>
        <dbReference type="ARBA" id="ARBA00022679"/>
    </source>
</evidence>
<proteinExistence type="inferred from homology"/>
<keyword evidence="3" id="KW-0808">Transferase</keyword>
<evidence type="ECO:0000313" key="6">
    <source>
        <dbReference type="Proteomes" id="UP001165092"/>
    </source>
</evidence>
<accession>A0A9W6P6Y1</accession>